<feature type="domain" description="Nephrocystin 3-like N-terminal" evidence="7">
    <location>
        <begin position="246"/>
        <end position="412"/>
    </location>
</feature>
<proteinExistence type="predicted"/>
<dbReference type="PROSITE" id="PS50297">
    <property type="entry name" value="ANK_REP_REGION"/>
    <property type="match status" value="11"/>
</dbReference>
<evidence type="ECO:0000256" key="3">
    <source>
        <dbReference type="PROSITE-ProRule" id="PRU00023"/>
    </source>
</evidence>
<protein>
    <submittedName>
        <fullName evidence="8">Uncharacterized protein</fullName>
    </submittedName>
</protein>
<dbReference type="PANTHER" id="PTHR24198:SF165">
    <property type="entry name" value="ANKYRIN REPEAT-CONTAINING PROTEIN-RELATED"/>
    <property type="match status" value="1"/>
</dbReference>
<dbReference type="InterPro" id="IPR056884">
    <property type="entry name" value="NPHP3-like_N"/>
</dbReference>
<feature type="domain" description="GPI inositol-deacylase winged helix" evidence="6">
    <location>
        <begin position="517"/>
        <end position="598"/>
    </location>
</feature>
<dbReference type="RefSeq" id="XP_020051372.1">
    <property type="nucleotide sequence ID" value="XM_020202068.1"/>
</dbReference>
<feature type="repeat" description="ANK" evidence="3">
    <location>
        <begin position="747"/>
        <end position="779"/>
    </location>
</feature>
<evidence type="ECO:0000313" key="8">
    <source>
        <dbReference type="EMBL" id="OJJ95032.1"/>
    </source>
</evidence>
<dbReference type="VEuPathDB" id="FungiDB:ASPACDRAFT_48136"/>
<evidence type="ECO:0000259" key="6">
    <source>
        <dbReference type="Pfam" id="PF22939"/>
    </source>
</evidence>
<evidence type="ECO:0000259" key="7">
    <source>
        <dbReference type="Pfam" id="PF24883"/>
    </source>
</evidence>
<feature type="repeat" description="ANK" evidence="3">
    <location>
        <begin position="945"/>
        <end position="969"/>
    </location>
</feature>
<name>A0A1L9WFS7_ASPA1</name>
<keyword evidence="2 3" id="KW-0040">ANK repeat</keyword>
<dbReference type="EMBL" id="KV878991">
    <property type="protein sequence ID" value="OJJ95032.1"/>
    <property type="molecule type" value="Genomic_DNA"/>
</dbReference>
<reference evidence="9" key="1">
    <citation type="journal article" date="2017" name="Genome Biol.">
        <title>Comparative genomics reveals high biological diversity and specific adaptations in the industrially and medically important fungal genus Aspergillus.</title>
        <authorList>
            <person name="de Vries R.P."/>
            <person name="Riley R."/>
            <person name="Wiebenga A."/>
            <person name="Aguilar-Osorio G."/>
            <person name="Amillis S."/>
            <person name="Uchima C.A."/>
            <person name="Anderluh G."/>
            <person name="Asadollahi M."/>
            <person name="Askin M."/>
            <person name="Barry K."/>
            <person name="Battaglia E."/>
            <person name="Bayram O."/>
            <person name="Benocci T."/>
            <person name="Braus-Stromeyer S.A."/>
            <person name="Caldana C."/>
            <person name="Canovas D."/>
            <person name="Cerqueira G.C."/>
            <person name="Chen F."/>
            <person name="Chen W."/>
            <person name="Choi C."/>
            <person name="Clum A."/>
            <person name="Dos Santos R.A."/>
            <person name="Damasio A.R."/>
            <person name="Diallinas G."/>
            <person name="Emri T."/>
            <person name="Fekete E."/>
            <person name="Flipphi M."/>
            <person name="Freyberg S."/>
            <person name="Gallo A."/>
            <person name="Gournas C."/>
            <person name="Habgood R."/>
            <person name="Hainaut M."/>
            <person name="Harispe M.L."/>
            <person name="Henrissat B."/>
            <person name="Hilden K.S."/>
            <person name="Hope R."/>
            <person name="Hossain A."/>
            <person name="Karabika E."/>
            <person name="Karaffa L."/>
            <person name="Karanyi Z."/>
            <person name="Krasevec N."/>
            <person name="Kuo A."/>
            <person name="Kusch H."/>
            <person name="LaButti K."/>
            <person name="Lagendijk E.L."/>
            <person name="Lapidus A."/>
            <person name="Levasseur A."/>
            <person name="Lindquist E."/>
            <person name="Lipzen A."/>
            <person name="Logrieco A.F."/>
            <person name="MacCabe A."/>
            <person name="Maekelae M.R."/>
            <person name="Malavazi I."/>
            <person name="Melin P."/>
            <person name="Meyer V."/>
            <person name="Mielnichuk N."/>
            <person name="Miskei M."/>
            <person name="Molnar A.P."/>
            <person name="Mule G."/>
            <person name="Ngan C.Y."/>
            <person name="Orejas M."/>
            <person name="Orosz E."/>
            <person name="Ouedraogo J.P."/>
            <person name="Overkamp K.M."/>
            <person name="Park H.-S."/>
            <person name="Perrone G."/>
            <person name="Piumi F."/>
            <person name="Punt P.J."/>
            <person name="Ram A.F."/>
            <person name="Ramon A."/>
            <person name="Rauscher S."/>
            <person name="Record E."/>
            <person name="Riano-Pachon D.M."/>
            <person name="Robert V."/>
            <person name="Roehrig J."/>
            <person name="Ruller R."/>
            <person name="Salamov A."/>
            <person name="Salih N.S."/>
            <person name="Samson R.A."/>
            <person name="Sandor E."/>
            <person name="Sanguinetti M."/>
            <person name="Schuetze T."/>
            <person name="Sepcic K."/>
            <person name="Shelest E."/>
            <person name="Sherlock G."/>
            <person name="Sophianopoulou V."/>
            <person name="Squina F.M."/>
            <person name="Sun H."/>
            <person name="Susca A."/>
            <person name="Todd R.B."/>
            <person name="Tsang A."/>
            <person name="Unkles S.E."/>
            <person name="van de Wiele N."/>
            <person name="van Rossen-Uffink D."/>
            <person name="Oliveira J.V."/>
            <person name="Vesth T.C."/>
            <person name="Visser J."/>
            <person name="Yu J.-H."/>
            <person name="Zhou M."/>
            <person name="Andersen M.R."/>
            <person name="Archer D.B."/>
            <person name="Baker S.E."/>
            <person name="Benoit I."/>
            <person name="Brakhage A.A."/>
            <person name="Braus G.H."/>
            <person name="Fischer R."/>
            <person name="Frisvad J.C."/>
            <person name="Goldman G.H."/>
            <person name="Houbraken J."/>
            <person name="Oakley B."/>
            <person name="Pocsi I."/>
            <person name="Scazzocchio C."/>
            <person name="Seiboth B."/>
            <person name="vanKuyk P.A."/>
            <person name="Wortman J."/>
            <person name="Dyer P.S."/>
            <person name="Grigoriev I.V."/>
        </authorList>
    </citation>
    <scope>NUCLEOTIDE SEQUENCE [LARGE SCALE GENOMIC DNA]</scope>
    <source>
        <strain evidence="9">ATCC 16872 / CBS 172.66 / WB 5094</strain>
    </source>
</reference>
<evidence type="ECO:0000256" key="2">
    <source>
        <dbReference type="ARBA" id="ARBA00023043"/>
    </source>
</evidence>
<dbReference type="OrthoDB" id="195446at2759"/>
<dbReference type="SUPFAM" id="SSF48403">
    <property type="entry name" value="Ankyrin repeat"/>
    <property type="match status" value="2"/>
</dbReference>
<dbReference type="OMA" id="WNGHQEI"/>
<evidence type="ECO:0000256" key="4">
    <source>
        <dbReference type="SAM" id="MobiDB-lite"/>
    </source>
</evidence>
<dbReference type="GeneID" id="30975882"/>
<dbReference type="Gene3D" id="1.25.40.20">
    <property type="entry name" value="Ankyrin repeat-containing domain"/>
    <property type="match status" value="5"/>
</dbReference>
<dbReference type="PANTHER" id="PTHR24198">
    <property type="entry name" value="ANKYRIN REPEAT AND PROTEIN KINASE DOMAIN-CONTAINING PROTEIN"/>
    <property type="match status" value="1"/>
</dbReference>
<feature type="region of interest" description="Disordered" evidence="4">
    <location>
        <begin position="643"/>
        <end position="663"/>
    </location>
</feature>
<evidence type="ECO:0000256" key="1">
    <source>
        <dbReference type="ARBA" id="ARBA00022737"/>
    </source>
</evidence>
<feature type="repeat" description="ANK" evidence="3">
    <location>
        <begin position="780"/>
        <end position="805"/>
    </location>
</feature>
<feature type="repeat" description="ANK" evidence="3">
    <location>
        <begin position="813"/>
        <end position="845"/>
    </location>
</feature>
<organism evidence="8 9">
    <name type="scientific">Aspergillus aculeatus (strain ATCC 16872 / CBS 172.66 / WB 5094)</name>
    <dbReference type="NCBI Taxonomy" id="690307"/>
    <lineage>
        <taxon>Eukaryota</taxon>
        <taxon>Fungi</taxon>
        <taxon>Dikarya</taxon>
        <taxon>Ascomycota</taxon>
        <taxon>Pezizomycotina</taxon>
        <taxon>Eurotiomycetes</taxon>
        <taxon>Eurotiomycetidae</taxon>
        <taxon>Eurotiales</taxon>
        <taxon>Aspergillaceae</taxon>
        <taxon>Aspergillus</taxon>
        <taxon>Aspergillus subgen. Circumdati</taxon>
    </lineage>
</organism>
<dbReference type="AlphaFoldDB" id="A0A1L9WFS7"/>
<feature type="repeat" description="ANK" evidence="3">
    <location>
        <begin position="912"/>
        <end position="944"/>
    </location>
</feature>
<feature type="repeat" description="ANK" evidence="3">
    <location>
        <begin position="1046"/>
        <end position="1078"/>
    </location>
</feature>
<dbReference type="Pfam" id="PF24883">
    <property type="entry name" value="NPHP3_N"/>
    <property type="match status" value="1"/>
</dbReference>
<dbReference type="InterPro" id="IPR002110">
    <property type="entry name" value="Ankyrin_rpt"/>
</dbReference>
<dbReference type="InterPro" id="IPR027417">
    <property type="entry name" value="P-loop_NTPase"/>
</dbReference>
<dbReference type="InterPro" id="IPR036770">
    <property type="entry name" value="Ankyrin_rpt-contain_sf"/>
</dbReference>
<dbReference type="SMART" id="SM00248">
    <property type="entry name" value="ANK"/>
    <property type="match status" value="12"/>
</dbReference>
<dbReference type="PRINTS" id="PR01415">
    <property type="entry name" value="ANKYRIN"/>
</dbReference>
<dbReference type="Gene3D" id="3.40.50.300">
    <property type="entry name" value="P-loop containing nucleotide triphosphate hydrolases"/>
    <property type="match status" value="1"/>
</dbReference>
<dbReference type="InterPro" id="IPR054471">
    <property type="entry name" value="GPIID_WHD"/>
</dbReference>
<dbReference type="PROSITE" id="PS50088">
    <property type="entry name" value="ANK_REPEAT"/>
    <property type="match status" value="11"/>
</dbReference>
<feature type="repeat" description="ANK" evidence="3">
    <location>
        <begin position="1080"/>
        <end position="1112"/>
    </location>
</feature>
<feature type="repeat" description="ANK" evidence="3">
    <location>
        <begin position="1113"/>
        <end position="1145"/>
    </location>
</feature>
<dbReference type="Pfam" id="PF12796">
    <property type="entry name" value="Ank_2"/>
    <property type="match status" value="3"/>
</dbReference>
<dbReference type="Pfam" id="PF22939">
    <property type="entry name" value="WHD_GPIID"/>
    <property type="match status" value="1"/>
</dbReference>
<feature type="domain" description="Azaphilone pigments biosynthesis cluster protein L N-terminal" evidence="5">
    <location>
        <begin position="1"/>
        <end position="88"/>
    </location>
</feature>
<feature type="repeat" description="ANK" evidence="3">
    <location>
        <begin position="846"/>
        <end position="878"/>
    </location>
</feature>
<dbReference type="SUPFAM" id="SSF52540">
    <property type="entry name" value="P-loop containing nucleoside triphosphate hydrolases"/>
    <property type="match status" value="1"/>
</dbReference>
<gene>
    <name evidence="8" type="ORF">ASPACDRAFT_48136</name>
</gene>
<feature type="repeat" description="ANK" evidence="3">
    <location>
        <begin position="879"/>
        <end position="911"/>
    </location>
</feature>
<evidence type="ECO:0000259" key="5">
    <source>
        <dbReference type="Pfam" id="PF17111"/>
    </source>
</evidence>
<dbReference type="Pfam" id="PF00023">
    <property type="entry name" value="Ank"/>
    <property type="match status" value="2"/>
</dbReference>
<evidence type="ECO:0000313" key="9">
    <source>
        <dbReference type="Proteomes" id="UP000184546"/>
    </source>
</evidence>
<dbReference type="InterPro" id="IPR031348">
    <property type="entry name" value="PigL_N"/>
</dbReference>
<sequence length="1211" mass="134959">MDPLSISSGVAGLIGLALQVAPVLQSYVSNFRSAREDVQAYLDEVGALSQVLDRMYTFLDSSGMTSDQFQTTEAVLLQTIKSCEKSLLELIRMLRKPVGLTKKLLWHLEKEKIESIIARVRQCNQLFNFSLTVEGWALLSQTPAEVTTILQLQMQMSEKMHKMVEAASLSVESAKLYQDKTKELVSLLENVSIFAKAVGQLSEIQERVEEISCGIKDERHIEILDWLTRDQGPGRHHEIQGRRTPGTGRWIFAQCQFRQWLETETSTNILWCVGGPGSGKSTLMSFVIDEIKRSHTGCDAGVAYYYCDYRMRTSQPMVLVLGCMIKTFAEHLDSLPQSLNALYDKCRRENRQPVVSELEVIMNDICGLFKSLFVLIDALDEFSPADMTQTRHLVRLLDKLARNGARVFVTSRSRPEPLSAENNVVLEYTADSEDVRSHVLYVLRSDDMMMDLLDQQLEEEICNTIVSQAGGMFLLAVLHLQNIRDQVSRAGIRKSLEALSSDLGGAYDKSFDALSHQSAARKELALRALRWVACAYRPLSALELRHALAADDELWDWDKLSPLRLIISSCCGLLSVDGMEDHAQVRLVHHTLQQYLQSTQPDWYIRAHTVITQTCLQYLLLEALKAPEGQGEVKSKGILKRASNDISHPNMPAPRTPEKNNSDSSADEIFILVGYAKDCWGLHAALAPLEEYIDLAMRLFFDQSRLNFLFAENERIHGLHIASGFGLTKLVHYMAECGHDVECLDTGSQSPLHYACAHNHPDTALELIKLGANVSHVTPKRDTALFLAIGTGNLELVRVLLDNGAPPGQIARDGWIALHKAADMGFFEIVVLLVRRGSSVSSKSARRLTALHRAAGRGHIEIIKFLIKEQAPLEAVTHDLWTPLHGASSSGQTEAVELLLQHGANLYHQSLDGKTALHRACQGGHVETARALLQHGADVMIGDSKGNLPLHIAAREGHTAMVSCLLEHSTQQLLHLNKAKRTPLLESQWSGSRRTEELLMPRTHAISGSSVSDDADLPAAIHQDDPNAVNQLIKSRGLEIDSRDSIGRTLLQQALHAESFKVAQALLEAGADIHARSHIDDWQPIHFSALAGNAECVELCLKYGAQVNARTKSGQTPLHHACRKGDEDTVRLLIKNGCEIRATDSKYWQPLHTTADAGHEHIVRILLEHGALSRYNDLQWTTFQDFAALRGHHNLVELFRDLRYSRRPYGS</sequence>
<accession>A0A1L9WFS7</accession>
<dbReference type="Proteomes" id="UP000184546">
    <property type="component" value="Unassembled WGS sequence"/>
</dbReference>
<dbReference type="Pfam" id="PF17111">
    <property type="entry name" value="PigL_N"/>
    <property type="match status" value="1"/>
</dbReference>
<dbReference type="STRING" id="690307.A0A1L9WFS7"/>
<keyword evidence="1" id="KW-0677">Repeat</keyword>
<feature type="repeat" description="ANK" evidence="3">
    <location>
        <begin position="1146"/>
        <end position="1178"/>
    </location>
</feature>
<keyword evidence="9" id="KW-1185">Reference proteome</keyword>